<keyword evidence="2" id="KW-1185">Reference proteome</keyword>
<name>H1YBY8_9SPHI</name>
<reference evidence="1" key="1">
    <citation type="submission" date="2011-09" db="EMBL/GenBank/DDBJ databases">
        <title>The permanent draft genome of Mucilaginibacter paludis DSM 18603.</title>
        <authorList>
            <consortium name="US DOE Joint Genome Institute (JGI-PGF)"/>
            <person name="Lucas S."/>
            <person name="Han J."/>
            <person name="Lapidus A."/>
            <person name="Bruce D."/>
            <person name="Goodwin L."/>
            <person name="Pitluck S."/>
            <person name="Peters L."/>
            <person name="Kyrpides N."/>
            <person name="Mavromatis K."/>
            <person name="Ivanova N."/>
            <person name="Mikhailova N."/>
            <person name="Held B."/>
            <person name="Detter J.C."/>
            <person name="Tapia R."/>
            <person name="Han C."/>
            <person name="Land M."/>
            <person name="Hauser L."/>
            <person name="Markowitz V."/>
            <person name="Cheng J.-F."/>
            <person name="Hugenholtz P."/>
            <person name="Woyke T."/>
            <person name="Wu D."/>
            <person name="Tindall B."/>
            <person name="Brambilla E."/>
            <person name="Klenk H.-P."/>
            <person name="Eisen J.A."/>
        </authorList>
    </citation>
    <scope>NUCLEOTIDE SEQUENCE [LARGE SCALE GENOMIC DNA]</scope>
    <source>
        <strain evidence="1">DSM 18603</strain>
    </source>
</reference>
<dbReference type="EMBL" id="CM001403">
    <property type="protein sequence ID" value="EHQ27066.1"/>
    <property type="molecule type" value="Genomic_DNA"/>
</dbReference>
<dbReference type="AlphaFoldDB" id="H1YBY8"/>
<dbReference type="HOGENOM" id="CLU_1925208_0_0_10"/>
<protein>
    <submittedName>
        <fullName evidence="1">Uncharacterized protein</fullName>
    </submittedName>
</protein>
<proteinExistence type="predicted"/>
<dbReference type="Proteomes" id="UP000002774">
    <property type="component" value="Chromosome"/>
</dbReference>
<evidence type="ECO:0000313" key="1">
    <source>
        <dbReference type="EMBL" id="EHQ27066.1"/>
    </source>
</evidence>
<gene>
    <name evidence="1" type="ORF">Mucpa_2958</name>
</gene>
<evidence type="ECO:0000313" key="2">
    <source>
        <dbReference type="Proteomes" id="UP000002774"/>
    </source>
</evidence>
<organism evidence="1 2">
    <name type="scientific">Mucilaginibacter paludis DSM 18603</name>
    <dbReference type="NCBI Taxonomy" id="714943"/>
    <lineage>
        <taxon>Bacteria</taxon>
        <taxon>Pseudomonadati</taxon>
        <taxon>Bacteroidota</taxon>
        <taxon>Sphingobacteriia</taxon>
        <taxon>Sphingobacteriales</taxon>
        <taxon>Sphingobacteriaceae</taxon>
        <taxon>Mucilaginibacter</taxon>
    </lineage>
</organism>
<accession>H1YBY8</accession>
<dbReference type="OrthoDB" id="1495547at2"/>
<sequence length="131" mass="15171">MTYDQAKEIHQHLIDELIRNGFSYVDDQINIRLTENRGDEEILNITSRPSRHLFFYIENAIDILENSCANNYDEIVKRFQSNVSGEQITGIDVLLVDGTTFDLSQMPNHKPVIDMLRAVRSELRESSNNNE</sequence>
<dbReference type="RefSeq" id="WP_008507354.1">
    <property type="nucleotide sequence ID" value="NZ_CM001403.1"/>
</dbReference>
<dbReference type="STRING" id="714943.Mucpa_2958"/>